<comment type="caution">
    <text evidence="2">The sequence shown here is derived from an EMBL/GenBank/DDBJ whole genome shotgun (WGS) entry which is preliminary data.</text>
</comment>
<evidence type="ECO:0000313" key="3">
    <source>
        <dbReference type="Proteomes" id="UP001054902"/>
    </source>
</evidence>
<dbReference type="AlphaFoldDB" id="A0AAD3CJ22"/>
<reference evidence="2 3" key="1">
    <citation type="journal article" date="2021" name="Sci. Rep.">
        <title>The genome of the diatom Chaetoceros tenuissimus carries an ancient integrated fragment of an extant virus.</title>
        <authorList>
            <person name="Hongo Y."/>
            <person name="Kimura K."/>
            <person name="Takaki Y."/>
            <person name="Yoshida Y."/>
            <person name="Baba S."/>
            <person name="Kobayashi G."/>
            <person name="Nagasaki K."/>
            <person name="Hano T."/>
            <person name="Tomaru Y."/>
        </authorList>
    </citation>
    <scope>NUCLEOTIDE SEQUENCE [LARGE SCALE GENOMIC DNA]</scope>
    <source>
        <strain evidence="2 3">NIES-3715</strain>
    </source>
</reference>
<evidence type="ECO:0000259" key="1">
    <source>
        <dbReference type="Pfam" id="PF13383"/>
    </source>
</evidence>
<dbReference type="EMBL" id="BLLK01000022">
    <property type="protein sequence ID" value="GFH46793.1"/>
    <property type="molecule type" value="Genomic_DNA"/>
</dbReference>
<dbReference type="Pfam" id="PF13383">
    <property type="entry name" value="Methyltransf_22"/>
    <property type="match status" value="1"/>
</dbReference>
<organism evidence="2 3">
    <name type="scientific">Chaetoceros tenuissimus</name>
    <dbReference type="NCBI Taxonomy" id="426638"/>
    <lineage>
        <taxon>Eukaryota</taxon>
        <taxon>Sar</taxon>
        <taxon>Stramenopiles</taxon>
        <taxon>Ochrophyta</taxon>
        <taxon>Bacillariophyta</taxon>
        <taxon>Coscinodiscophyceae</taxon>
        <taxon>Chaetocerotophycidae</taxon>
        <taxon>Chaetocerotales</taxon>
        <taxon>Chaetocerotaceae</taxon>
        <taxon>Chaetoceros</taxon>
    </lineage>
</organism>
<dbReference type="Proteomes" id="UP001054902">
    <property type="component" value="Unassembled WGS sequence"/>
</dbReference>
<sequence length="311" mass="36439">MFHLFSTNTYTNVKECVNFAVSKSDTFDGESKKSELLSYQQSFRFFDDIPDEDWKRIQEIKRRTWPNHNGKNPLDKYSHRMGTKDWKRQSNWWYAENFQEEFHCRFAERLPASGWDGLGDGPKWVCDPYRIAKQKDCLVYSIGSNGNVMFEAGVKDQISKNCEIHTFDPGASNKRFGDFGEALKPYSTFHQWALGTDKEAKRRKDIKTLDMTVTELGHEGRRIDVFKNELCEWSTFGDWLKYDIRQILVETHNAPNPGIRDFFYKLHDAGYVIFSKEGNWQNQCGGAEYAFIKLSTDFMIDGSLYENYLDK</sequence>
<name>A0AAD3CJ22_9STRA</name>
<dbReference type="InterPro" id="IPR026913">
    <property type="entry name" value="METTL24"/>
</dbReference>
<protein>
    <recommendedName>
        <fullName evidence="1">Methyltransferase domain-containing protein</fullName>
    </recommendedName>
</protein>
<dbReference type="PANTHER" id="PTHR32026">
    <property type="entry name" value="METHYLTRANSFERASE-LIKE PROTEIN 24"/>
    <property type="match status" value="1"/>
</dbReference>
<proteinExistence type="predicted"/>
<accession>A0AAD3CJ22</accession>
<dbReference type="InterPro" id="IPR025714">
    <property type="entry name" value="Methyltranfer_dom"/>
</dbReference>
<feature type="domain" description="Methyltransferase" evidence="1">
    <location>
        <begin position="38"/>
        <end position="293"/>
    </location>
</feature>
<gene>
    <name evidence="2" type="ORF">CTEN210_03267</name>
</gene>
<dbReference type="PANTHER" id="PTHR32026:SF27">
    <property type="entry name" value="METHYLTRANSFERASE FKBM DOMAIN-CONTAINING PROTEIN-RELATED"/>
    <property type="match status" value="1"/>
</dbReference>
<evidence type="ECO:0000313" key="2">
    <source>
        <dbReference type="EMBL" id="GFH46793.1"/>
    </source>
</evidence>
<keyword evidence="3" id="KW-1185">Reference proteome</keyword>